<protein>
    <recommendedName>
        <fullName evidence="2">Surface-adhesin protein E-like domain-containing protein</fullName>
    </recommendedName>
</protein>
<proteinExistence type="predicted"/>
<reference evidence="3 4" key="1">
    <citation type="submission" date="2018-05" db="EMBL/GenBank/DDBJ databases">
        <title>Genomic Encyclopedia of Type Strains, Phase IV (KMG-V): Genome sequencing to study the core and pangenomes of soil and plant-associated prokaryotes.</title>
        <authorList>
            <person name="Whitman W."/>
        </authorList>
    </citation>
    <scope>NUCLEOTIDE SEQUENCE [LARGE SCALE GENOMIC DNA]</scope>
    <source>
        <strain evidence="3 4">SIr-6563</strain>
    </source>
</reference>
<feature type="chain" id="PRO_5046404746" description="Surface-adhesin protein E-like domain-containing protein" evidence="1">
    <location>
        <begin position="45"/>
        <end position="158"/>
    </location>
</feature>
<keyword evidence="1" id="KW-0732">Signal</keyword>
<dbReference type="EMBL" id="QJJV01000019">
    <property type="protein sequence ID" value="PXX11464.1"/>
    <property type="molecule type" value="Genomic_DNA"/>
</dbReference>
<dbReference type="InterPro" id="IPR031939">
    <property type="entry name" value="Adhesin_E-like"/>
</dbReference>
<comment type="caution">
    <text evidence="3">The sequence shown here is derived from an EMBL/GenBank/DDBJ whole genome shotgun (WGS) entry which is preliminary data.</text>
</comment>
<evidence type="ECO:0000313" key="4">
    <source>
        <dbReference type="Proteomes" id="UP000247515"/>
    </source>
</evidence>
<evidence type="ECO:0000259" key="2">
    <source>
        <dbReference type="Pfam" id="PF16747"/>
    </source>
</evidence>
<organism evidence="3 4">
    <name type="scientific">Paraburkholderia tropica</name>
    <dbReference type="NCBI Taxonomy" id="92647"/>
    <lineage>
        <taxon>Bacteria</taxon>
        <taxon>Pseudomonadati</taxon>
        <taxon>Pseudomonadota</taxon>
        <taxon>Betaproteobacteria</taxon>
        <taxon>Burkholderiales</taxon>
        <taxon>Burkholderiaceae</taxon>
        <taxon>Paraburkholderia</taxon>
    </lineage>
</organism>
<sequence length="158" mass="17184">MSTEASTSRRPTRALLRRSAQPLLTCLTCLTGLMLAVAAPVAHAATWTPVGSVPNTWTESVDTSSIVREGAIRRAWVQIRYDRPTAVAHGVAPASMLKQRVAFDCTKHQASLMTRLSYDAQGQLIDRVDMMPTVGAGKFFDVDPDTEWDNALTAVCAH</sequence>
<evidence type="ECO:0000256" key="1">
    <source>
        <dbReference type="SAM" id="SignalP"/>
    </source>
</evidence>
<dbReference type="Pfam" id="PF16747">
    <property type="entry name" value="Adhesin_E"/>
    <property type="match status" value="1"/>
</dbReference>
<keyword evidence="4" id="KW-1185">Reference proteome</keyword>
<gene>
    <name evidence="3" type="ORF">C7400_11931</name>
</gene>
<dbReference type="RefSeq" id="WP_146230053.1">
    <property type="nucleotide sequence ID" value="NZ_CAJMXV010000020.1"/>
</dbReference>
<accession>A0ABX5MLE2</accession>
<evidence type="ECO:0000313" key="3">
    <source>
        <dbReference type="EMBL" id="PXX11464.1"/>
    </source>
</evidence>
<feature type="signal peptide" evidence="1">
    <location>
        <begin position="1"/>
        <end position="44"/>
    </location>
</feature>
<feature type="domain" description="Surface-adhesin protein E-like" evidence="2">
    <location>
        <begin position="47"/>
        <end position="157"/>
    </location>
</feature>
<dbReference type="Proteomes" id="UP000247515">
    <property type="component" value="Unassembled WGS sequence"/>
</dbReference>
<name>A0ABX5MLE2_9BURK</name>